<dbReference type="EMBL" id="JAULSC010000041">
    <property type="protein sequence ID" value="MDO3398073.1"/>
    <property type="molecule type" value="Genomic_DNA"/>
</dbReference>
<keyword evidence="4" id="KW-1185">Reference proteome</keyword>
<evidence type="ECO:0000259" key="2">
    <source>
        <dbReference type="Pfam" id="PF13304"/>
    </source>
</evidence>
<dbReference type="RefSeq" id="WP_302710285.1">
    <property type="nucleotide sequence ID" value="NZ_JAULSC010000041.1"/>
</dbReference>
<dbReference type="PANTHER" id="PTHR43581:SF4">
    <property type="entry name" value="ATP_GTP PHOSPHATASE"/>
    <property type="match status" value="1"/>
</dbReference>
<feature type="compositionally biased region" description="Low complexity" evidence="1">
    <location>
        <begin position="610"/>
        <end position="620"/>
    </location>
</feature>
<feature type="region of interest" description="Disordered" evidence="1">
    <location>
        <begin position="595"/>
        <end position="633"/>
    </location>
</feature>
<feature type="compositionally biased region" description="Acidic residues" evidence="1">
    <location>
        <begin position="599"/>
        <end position="609"/>
    </location>
</feature>
<dbReference type="Gene3D" id="3.40.50.300">
    <property type="entry name" value="P-loop containing nucleotide triphosphate hydrolases"/>
    <property type="match status" value="2"/>
</dbReference>
<dbReference type="InterPro" id="IPR027417">
    <property type="entry name" value="P-loop_NTPase"/>
</dbReference>
<evidence type="ECO:0000313" key="3">
    <source>
        <dbReference type="EMBL" id="MDO3398073.1"/>
    </source>
</evidence>
<dbReference type="PANTHER" id="PTHR43581">
    <property type="entry name" value="ATP/GTP PHOSPHATASE"/>
    <property type="match status" value="1"/>
</dbReference>
<dbReference type="Proteomes" id="UP001168363">
    <property type="component" value="Unassembled WGS sequence"/>
</dbReference>
<accession>A0ABT8TYJ1</accession>
<name>A0ABT8TYJ1_9ACTN</name>
<reference evidence="3" key="1">
    <citation type="submission" date="2023-06" db="EMBL/GenBank/DDBJ databases">
        <title>Genome sequence of Nocardioides sp. SOB44.</title>
        <authorList>
            <person name="Zhang G."/>
        </authorList>
    </citation>
    <scope>NUCLEOTIDE SEQUENCE</scope>
    <source>
        <strain evidence="3">SOB44</strain>
    </source>
</reference>
<dbReference type="InterPro" id="IPR003959">
    <property type="entry name" value="ATPase_AAA_core"/>
</dbReference>
<comment type="caution">
    <text evidence="3">The sequence shown here is derived from an EMBL/GenBank/DDBJ whole genome shotgun (WGS) entry which is preliminary data.</text>
</comment>
<organism evidence="3 4">
    <name type="scientific">Nocardioides cremeus</name>
    <dbReference type="NCBI Taxonomy" id="3058044"/>
    <lineage>
        <taxon>Bacteria</taxon>
        <taxon>Bacillati</taxon>
        <taxon>Actinomycetota</taxon>
        <taxon>Actinomycetes</taxon>
        <taxon>Propionibacteriales</taxon>
        <taxon>Nocardioidaceae</taxon>
        <taxon>Nocardioides</taxon>
    </lineage>
</organism>
<dbReference type="Pfam" id="PF13304">
    <property type="entry name" value="AAA_21"/>
    <property type="match status" value="1"/>
</dbReference>
<gene>
    <name evidence="3" type="ORF">QWJ41_20285</name>
</gene>
<feature type="domain" description="ATPase AAA-type core" evidence="2">
    <location>
        <begin position="161"/>
        <end position="323"/>
    </location>
</feature>
<dbReference type="InterPro" id="IPR051396">
    <property type="entry name" value="Bact_Antivir_Def_Nuclease"/>
</dbReference>
<dbReference type="SUPFAM" id="SSF52540">
    <property type="entry name" value="P-loop containing nucleoside triphosphate hydrolases"/>
    <property type="match status" value="1"/>
</dbReference>
<evidence type="ECO:0000256" key="1">
    <source>
        <dbReference type="SAM" id="MobiDB-lite"/>
    </source>
</evidence>
<protein>
    <submittedName>
        <fullName evidence="3">AAA family ATPase</fullName>
    </submittedName>
</protein>
<sequence length="633" mass="67880">MRIRRVDINNFRGIRSTSWRLAKEQTFVALIGPGDSTKTTLLTALERALHDRAGLTFSDTDFYGVDIDSPIRIRVAVDNLPDELIAMDAFGAMLSGIDEAGEWSHDPSDDTDRCVIVELVVEADLEPVWQAYRPPLDDDVEATDEQPLLIRARHRARMTAYRIDDRIDAHLRWSATSSLGKLTAKRGDTKATLTAANRAARDAAGAAVTDELKDLAREVQAAVLEIGTAEFFDLKPGLDASLSNTRGNLALFEGDVPLMNFGLGTRRLTGAATQRLANQGSTTLLVDEVEHGLEPHRLVHLLGHLRTKGAFSQVFVTTHSPTALLHLEPADLMMVRSGSEGSTQIRSLGDPSSLRPLLKRCPEAFLSRRVVINEGKTEYGVVLRLLQEWDSGTSPAAAPSAALGVVALEGDGGTGSAKWATEFLGVGYEVVLFIDSDDPAANDMVPDIERAGGVVIQWPGGICIETAVCSQLDAAGLTAYIHAALEVADDPAASSQSFSAHLSRYAVVDGKTLQEIDLLDLTTWTSSGISLESCRTAVATASKEKGWFKRVDKGQRLGAFILETESLHSGPVQDTIDALKVAIYARTANQADTAHLSDDADGLDDEDGAATEAASPSAAARLEQPPVDGPADD</sequence>
<proteinExistence type="predicted"/>
<evidence type="ECO:0000313" key="4">
    <source>
        <dbReference type="Proteomes" id="UP001168363"/>
    </source>
</evidence>